<name>A0ABW8KN23_9GAMM</name>
<dbReference type="EMBL" id="JADIKL010000013">
    <property type="protein sequence ID" value="MFK2932502.1"/>
    <property type="molecule type" value="Genomic_DNA"/>
</dbReference>
<accession>A0ABW8KN23</accession>
<comment type="caution">
    <text evidence="2">The sequence shown here is derived from an EMBL/GenBank/DDBJ whole genome shotgun (WGS) entry which is preliminary data.</text>
</comment>
<keyword evidence="3" id="KW-1185">Reference proteome</keyword>
<keyword evidence="1" id="KW-0809">Transit peptide</keyword>
<sequence length="270" mass="29742">MPTPRHAETLLIEGPDALAFAQAQFSSNLPSLAVGAWQFSAWLSAQGRVRALFHLARLDEHRLLLLLRGGEAAALSEALRRFVFRSRLTLQVAPWRAIATGAALPLHAVQVDTDVIALGCDTHSLRLTADGENDTAWQSLQLQLGWPWLPPSALDALLPPALSLYRLQAVAIDKGCYPGQEIVARLHWRGGHKRHLCKLRLTRSAAPGDILYRDGNDIGMLLDVVDDRNDINDIDALAVLSDDVMSTAAENTTLQLDDGLMLCMQHRWEN</sequence>
<evidence type="ECO:0000256" key="1">
    <source>
        <dbReference type="ARBA" id="ARBA00022946"/>
    </source>
</evidence>
<gene>
    <name evidence="2" type="ORF">ISP14_17085</name>
</gene>
<reference evidence="2 3" key="1">
    <citation type="submission" date="2020-10" db="EMBL/GenBank/DDBJ databases">
        <title>Phylogeny of dyella-like bacteria.</title>
        <authorList>
            <person name="Fu J."/>
        </authorList>
    </citation>
    <scope>NUCLEOTIDE SEQUENCE [LARGE SCALE GENOMIC DNA]</scope>
    <source>
        <strain evidence="2 3">DKC-1</strain>
    </source>
</reference>
<organism evidence="2 3">
    <name type="scientific">Dyella agri</name>
    <dbReference type="NCBI Taxonomy" id="1926869"/>
    <lineage>
        <taxon>Bacteria</taxon>
        <taxon>Pseudomonadati</taxon>
        <taxon>Pseudomonadota</taxon>
        <taxon>Gammaproteobacteria</taxon>
        <taxon>Lysobacterales</taxon>
        <taxon>Rhodanobacteraceae</taxon>
        <taxon>Dyella</taxon>
    </lineage>
</organism>
<protein>
    <submittedName>
        <fullName evidence="2">Folate-binding protein</fullName>
    </submittedName>
</protein>
<dbReference type="Gene3D" id="3.30.1360.120">
    <property type="entry name" value="Probable tRNA modification gtpase trme, domain 1"/>
    <property type="match status" value="1"/>
</dbReference>
<evidence type="ECO:0000313" key="3">
    <source>
        <dbReference type="Proteomes" id="UP001620397"/>
    </source>
</evidence>
<dbReference type="SUPFAM" id="SSF103025">
    <property type="entry name" value="Folate-binding domain"/>
    <property type="match status" value="1"/>
</dbReference>
<dbReference type="NCBIfam" id="TIGR03317">
    <property type="entry name" value="ygfZ_signature"/>
    <property type="match status" value="1"/>
</dbReference>
<dbReference type="PANTHER" id="PTHR22602">
    <property type="entry name" value="TRANSFERASE CAF17, MITOCHONDRIAL-RELATED"/>
    <property type="match status" value="1"/>
</dbReference>
<dbReference type="InterPro" id="IPR017703">
    <property type="entry name" value="YgfZ/GCV_T_CS"/>
</dbReference>
<proteinExistence type="predicted"/>
<dbReference type="Proteomes" id="UP001620397">
    <property type="component" value="Unassembled WGS sequence"/>
</dbReference>
<dbReference type="Gene3D" id="2.40.30.160">
    <property type="match status" value="1"/>
</dbReference>
<dbReference type="InterPro" id="IPR027266">
    <property type="entry name" value="TrmE/GcvT-like"/>
</dbReference>
<dbReference type="InterPro" id="IPR045179">
    <property type="entry name" value="YgfZ/GcvT"/>
</dbReference>
<evidence type="ECO:0000313" key="2">
    <source>
        <dbReference type="EMBL" id="MFK2932502.1"/>
    </source>
</evidence>
<dbReference type="PANTHER" id="PTHR22602:SF0">
    <property type="entry name" value="TRANSFERASE CAF17, MITOCHONDRIAL-RELATED"/>
    <property type="match status" value="1"/>
</dbReference>